<accession>A0A3A6PQF0</accession>
<organism evidence="1 2">
    <name type="scientific">Paenibacillus pinisoli</name>
    <dbReference type="NCBI Taxonomy" id="1276110"/>
    <lineage>
        <taxon>Bacteria</taxon>
        <taxon>Bacillati</taxon>
        <taxon>Bacillota</taxon>
        <taxon>Bacilli</taxon>
        <taxon>Bacillales</taxon>
        <taxon>Paenibacillaceae</taxon>
        <taxon>Paenibacillus</taxon>
    </lineage>
</organism>
<dbReference type="GO" id="GO:0005829">
    <property type="term" value="C:cytosol"/>
    <property type="evidence" value="ECO:0007669"/>
    <property type="project" value="TreeGrafter"/>
</dbReference>
<dbReference type="OrthoDB" id="9790031at2"/>
<evidence type="ECO:0000313" key="2">
    <source>
        <dbReference type="Proteomes" id="UP000267798"/>
    </source>
</evidence>
<dbReference type="Pfam" id="PF08282">
    <property type="entry name" value="Hydrolase_3"/>
    <property type="match status" value="1"/>
</dbReference>
<dbReference type="PANTHER" id="PTHR10000">
    <property type="entry name" value="PHOSPHOSERINE PHOSPHATASE"/>
    <property type="match status" value="1"/>
</dbReference>
<dbReference type="NCBIfam" id="TIGR01484">
    <property type="entry name" value="HAD-SF-IIB"/>
    <property type="match status" value="1"/>
</dbReference>
<dbReference type="SUPFAM" id="SSF56784">
    <property type="entry name" value="HAD-like"/>
    <property type="match status" value="1"/>
</dbReference>
<dbReference type="SFLD" id="SFLDG01140">
    <property type="entry name" value="C2.B:_Phosphomannomutase_and_P"/>
    <property type="match status" value="1"/>
</dbReference>
<dbReference type="InterPro" id="IPR023214">
    <property type="entry name" value="HAD_sf"/>
</dbReference>
<protein>
    <submittedName>
        <fullName evidence="1">HAD family phosphatase</fullName>
    </submittedName>
</protein>
<evidence type="ECO:0000313" key="1">
    <source>
        <dbReference type="EMBL" id="RJX38841.1"/>
    </source>
</evidence>
<dbReference type="SFLD" id="SFLDS00003">
    <property type="entry name" value="Haloacid_Dehalogenase"/>
    <property type="match status" value="1"/>
</dbReference>
<dbReference type="PROSITE" id="PS01228">
    <property type="entry name" value="COF_1"/>
    <property type="match status" value="1"/>
</dbReference>
<dbReference type="Gene3D" id="3.40.50.1000">
    <property type="entry name" value="HAD superfamily/HAD-like"/>
    <property type="match status" value="1"/>
</dbReference>
<keyword evidence="2" id="KW-1185">Reference proteome</keyword>
<proteinExistence type="predicted"/>
<dbReference type="InterPro" id="IPR000150">
    <property type="entry name" value="Cof"/>
</dbReference>
<dbReference type="NCBIfam" id="TIGR00099">
    <property type="entry name" value="Cof-subfamily"/>
    <property type="match status" value="1"/>
</dbReference>
<dbReference type="PANTHER" id="PTHR10000:SF8">
    <property type="entry name" value="HAD SUPERFAMILY HYDROLASE-LIKE, TYPE 3"/>
    <property type="match status" value="1"/>
</dbReference>
<dbReference type="Proteomes" id="UP000267798">
    <property type="component" value="Unassembled WGS sequence"/>
</dbReference>
<dbReference type="Gene3D" id="3.30.1240.10">
    <property type="match status" value="1"/>
</dbReference>
<dbReference type="GO" id="GO:0016791">
    <property type="term" value="F:phosphatase activity"/>
    <property type="evidence" value="ECO:0007669"/>
    <property type="project" value="TreeGrafter"/>
</dbReference>
<dbReference type="InterPro" id="IPR006379">
    <property type="entry name" value="HAD-SF_hydro_IIB"/>
</dbReference>
<dbReference type="CDD" id="cd07516">
    <property type="entry name" value="HAD_Pase"/>
    <property type="match status" value="1"/>
</dbReference>
<reference evidence="1 2" key="1">
    <citation type="submission" date="2018-09" db="EMBL/GenBank/DDBJ databases">
        <title>Paenibacillus aracenensis nov. sp. isolated from a cave in southern Spain.</title>
        <authorList>
            <person name="Jurado V."/>
            <person name="Gutierrez-Patricio S."/>
            <person name="Gonzalez-Pimentel J.L."/>
            <person name="Miller A.Z."/>
            <person name="Laiz L."/>
            <person name="Saiz-Jimenez C."/>
        </authorList>
    </citation>
    <scope>NUCLEOTIDE SEQUENCE [LARGE SCALE GENOMIC DNA]</scope>
    <source>
        <strain evidence="1 2">JCM 19203</strain>
    </source>
</reference>
<comment type="caution">
    <text evidence="1">The sequence shown here is derived from an EMBL/GenBank/DDBJ whole genome shotgun (WGS) entry which is preliminary data.</text>
</comment>
<dbReference type="AlphaFoldDB" id="A0A3A6PQF0"/>
<dbReference type="RefSeq" id="WP_120111568.1">
    <property type="nucleotide sequence ID" value="NZ_QXQB01000003.1"/>
</dbReference>
<sequence length="262" mass="28821">MTIRLIASDLDGTLLSPEHQLANPVKEAIEAFTKRGGLFTFATGRPLLTAAPFERELALGMPYILCNGAVIAQKGEVLESASFLAGDVEALLGDAREAAVDAFLFREDGVFVFRESEAVRRYEVKEAVQCTLLGEGDRTWRDVPIQKVILMGDMTTIRGVWAHHEPVHARFSAFQSEADYWEIMNGGQSKGTALRKIAERLGIKREEIMALGNQLNDLDMLQYAEIGVAVANAHDELKAEADYVCKHGYGEGVVEAMAKFCL</sequence>
<name>A0A3A6PQF0_9BACL</name>
<dbReference type="InterPro" id="IPR036412">
    <property type="entry name" value="HAD-like_sf"/>
</dbReference>
<dbReference type="GO" id="GO:0000287">
    <property type="term" value="F:magnesium ion binding"/>
    <property type="evidence" value="ECO:0007669"/>
    <property type="project" value="TreeGrafter"/>
</dbReference>
<dbReference type="EMBL" id="QXQB01000003">
    <property type="protein sequence ID" value="RJX38841.1"/>
    <property type="molecule type" value="Genomic_DNA"/>
</dbReference>
<gene>
    <name evidence="1" type="ORF">D3P09_15035</name>
</gene>